<proteinExistence type="inferred from homology"/>
<dbReference type="PANTHER" id="PTHR13799">
    <property type="entry name" value="NGG1 INTERACTING FACTOR 3"/>
    <property type="match status" value="1"/>
</dbReference>
<dbReference type="GO" id="GO:0046872">
    <property type="term" value="F:metal ion binding"/>
    <property type="evidence" value="ECO:0007669"/>
    <property type="project" value="UniProtKB-KW"/>
</dbReference>
<dbReference type="AlphaFoldDB" id="A0A0X8X588"/>
<dbReference type="PANTHER" id="PTHR13799:SF14">
    <property type="entry name" value="GTP CYCLOHYDROLASE 1 TYPE 2 HOMOLOG"/>
    <property type="match status" value="1"/>
</dbReference>
<evidence type="ECO:0000256" key="2">
    <source>
        <dbReference type="ARBA" id="ARBA00022723"/>
    </source>
</evidence>
<keyword evidence="4" id="KW-1185">Reference proteome</keyword>
<evidence type="ECO:0000256" key="1">
    <source>
        <dbReference type="ARBA" id="ARBA00006964"/>
    </source>
</evidence>
<dbReference type="SUPFAM" id="SSF102705">
    <property type="entry name" value="NIF3 (NGG1p interacting factor 3)-like"/>
    <property type="match status" value="1"/>
</dbReference>
<evidence type="ECO:0000313" key="4">
    <source>
        <dbReference type="Proteomes" id="UP000218263"/>
    </source>
</evidence>
<reference evidence="3 4" key="1">
    <citation type="submission" date="2015-12" db="EMBL/GenBank/DDBJ databases">
        <title>Genome sequence of Mucilaginibacter gotjawali.</title>
        <authorList>
            <person name="Lee J.S."/>
            <person name="Lee K.C."/>
            <person name="Kim K.K."/>
            <person name="Lee B.W."/>
        </authorList>
    </citation>
    <scope>NUCLEOTIDE SEQUENCE [LARGE SCALE GENOMIC DNA]</scope>
    <source>
        <strain evidence="3 4">SA3-7</strain>
    </source>
</reference>
<dbReference type="Pfam" id="PF01784">
    <property type="entry name" value="DUF34_NIF3"/>
    <property type="match status" value="1"/>
</dbReference>
<name>A0A0X8X588_9SPHI</name>
<dbReference type="Gene3D" id="3.40.1390.30">
    <property type="entry name" value="NIF3 (NGG1p interacting factor 3)-like"/>
    <property type="match status" value="2"/>
</dbReference>
<dbReference type="Proteomes" id="UP000218263">
    <property type="component" value="Chromosome"/>
</dbReference>
<accession>A0A0X8X588</accession>
<evidence type="ECO:0000313" key="3">
    <source>
        <dbReference type="EMBL" id="BAU55874.1"/>
    </source>
</evidence>
<comment type="similarity">
    <text evidence="1">Belongs to the GTP cyclohydrolase I type 2/NIF3 family.</text>
</comment>
<protein>
    <submittedName>
        <fullName evidence="3">NIF3 (NGG1p interacting factor 3)</fullName>
    </submittedName>
</protein>
<organism evidence="3 4">
    <name type="scientific">Mucilaginibacter gotjawali</name>
    <dbReference type="NCBI Taxonomy" id="1550579"/>
    <lineage>
        <taxon>Bacteria</taxon>
        <taxon>Pseudomonadati</taxon>
        <taxon>Bacteroidota</taxon>
        <taxon>Sphingobacteriia</taxon>
        <taxon>Sphingobacteriales</taxon>
        <taxon>Sphingobacteriaceae</taxon>
        <taxon>Mucilaginibacter</taxon>
    </lineage>
</organism>
<keyword evidence="2" id="KW-0479">Metal-binding</keyword>
<dbReference type="KEGG" id="mgot:MgSA37_04066"/>
<dbReference type="OrthoDB" id="1116574at2"/>
<dbReference type="GO" id="GO:0016787">
    <property type="term" value="F:hydrolase activity"/>
    <property type="evidence" value="ECO:0007669"/>
    <property type="project" value="UniProtKB-KW"/>
</dbReference>
<dbReference type="EMBL" id="AP017313">
    <property type="protein sequence ID" value="BAU55874.1"/>
    <property type="molecule type" value="Genomic_DNA"/>
</dbReference>
<sequence>MEPGPDQTGILAGYTRRKFIYNVSTAVGAGIVLSSPLMSLAAEPVKKEETYTVKQIMDLFIKDVPGGAMAETVDTLKSGSADTKVTGIVTTMFATIAVIRNAIDLGANFIIAHEPTFYNHEDKTDWLQDDNVYRYKANLLKEHNIAVWRNHDYIHRLVPDGVTMGVLDQLGWQQYADKDLPNLVNVPSGPLKDLIRHTKAKLNIEKVRYIGDPLQKCRRVLLYPGAAGRVTHIEGIEKYKPDVLMVGELSEWETAEYVRDALAKGDNIALVVLGHIASEEPGSEYMLNWLKKNVPGVKATHVPSGHSLTYM</sequence>
<dbReference type="InterPro" id="IPR002678">
    <property type="entry name" value="DUF34/NIF3"/>
</dbReference>
<dbReference type="GO" id="GO:0005737">
    <property type="term" value="C:cytoplasm"/>
    <property type="evidence" value="ECO:0007669"/>
    <property type="project" value="TreeGrafter"/>
</dbReference>
<dbReference type="RefSeq" id="WP_096354362.1">
    <property type="nucleotide sequence ID" value="NZ_AP017313.1"/>
</dbReference>
<dbReference type="InterPro" id="IPR036069">
    <property type="entry name" value="DUF34/NIF3_sf"/>
</dbReference>
<gene>
    <name evidence="3" type="ORF">MgSA37_04066</name>
</gene>